<dbReference type="Proteomes" id="UP001311232">
    <property type="component" value="Unassembled WGS sequence"/>
</dbReference>
<dbReference type="EMBL" id="JAHHUM010001443">
    <property type="protein sequence ID" value="KAK5612418.1"/>
    <property type="molecule type" value="Genomic_DNA"/>
</dbReference>
<keyword evidence="2" id="KW-1185">Reference proteome</keyword>
<gene>
    <name evidence="1" type="ORF">CRENBAI_007045</name>
</gene>
<evidence type="ECO:0000313" key="1">
    <source>
        <dbReference type="EMBL" id="KAK5612418.1"/>
    </source>
</evidence>
<reference evidence="1 2" key="1">
    <citation type="submission" date="2021-06" db="EMBL/GenBank/DDBJ databases">
        <authorList>
            <person name="Palmer J.M."/>
        </authorList>
    </citation>
    <scope>NUCLEOTIDE SEQUENCE [LARGE SCALE GENOMIC DNA]</scope>
    <source>
        <strain evidence="1 2">MEX-2019</strain>
        <tissue evidence="1">Muscle</tissue>
    </source>
</reference>
<dbReference type="AlphaFoldDB" id="A0AAV9RTT6"/>
<proteinExistence type="predicted"/>
<protein>
    <submittedName>
        <fullName evidence="1">Uncharacterized protein</fullName>
    </submittedName>
</protein>
<accession>A0AAV9RTT6</accession>
<comment type="caution">
    <text evidence="1">The sequence shown here is derived from an EMBL/GenBank/DDBJ whole genome shotgun (WGS) entry which is preliminary data.</text>
</comment>
<name>A0AAV9RTT6_9TELE</name>
<evidence type="ECO:0000313" key="2">
    <source>
        <dbReference type="Proteomes" id="UP001311232"/>
    </source>
</evidence>
<sequence>MDAACKFSPFRQSCVFRWETHEERTPGFFGREKFVVEDGGSAPYLVSVHTELSDALLHVGLLKLRRFVNGSVIQRVNGGCVSKLWSPAQAGEESSVHPDPSWNHSSLV</sequence>
<organism evidence="1 2">
    <name type="scientific">Crenichthys baileyi</name>
    <name type="common">White River springfish</name>
    <dbReference type="NCBI Taxonomy" id="28760"/>
    <lineage>
        <taxon>Eukaryota</taxon>
        <taxon>Metazoa</taxon>
        <taxon>Chordata</taxon>
        <taxon>Craniata</taxon>
        <taxon>Vertebrata</taxon>
        <taxon>Euteleostomi</taxon>
        <taxon>Actinopterygii</taxon>
        <taxon>Neopterygii</taxon>
        <taxon>Teleostei</taxon>
        <taxon>Neoteleostei</taxon>
        <taxon>Acanthomorphata</taxon>
        <taxon>Ovalentaria</taxon>
        <taxon>Atherinomorphae</taxon>
        <taxon>Cyprinodontiformes</taxon>
        <taxon>Goodeidae</taxon>
        <taxon>Crenichthys</taxon>
    </lineage>
</organism>